<feature type="domain" description="Phosphatidylinositol-specific phospholipase C X" evidence="1">
    <location>
        <begin position="20"/>
        <end position="93"/>
    </location>
</feature>
<dbReference type="EMBL" id="SRLO01000768">
    <property type="protein sequence ID" value="TNN46912.1"/>
    <property type="molecule type" value="Genomic_DNA"/>
</dbReference>
<protein>
    <submittedName>
        <fullName evidence="2">1-phosphatidylinositol 4,5-bisphosphate phosphodiesterase eta-2</fullName>
    </submittedName>
</protein>
<dbReference type="Pfam" id="PF00388">
    <property type="entry name" value="PI-PLC-X"/>
    <property type="match status" value="1"/>
</dbReference>
<dbReference type="GO" id="GO:0051209">
    <property type="term" value="P:release of sequestered calcium ion into cytosol"/>
    <property type="evidence" value="ECO:0007669"/>
    <property type="project" value="TreeGrafter"/>
</dbReference>
<dbReference type="InterPro" id="IPR017946">
    <property type="entry name" value="PLC-like_Pdiesterase_TIM-brl"/>
</dbReference>
<name>A0A4Z2G312_9TELE</name>
<comment type="caution">
    <text evidence="2">The sequence shown here is derived from an EMBL/GenBank/DDBJ whole genome shotgun (WGS) entry which is preliminary data.</text>
</comment>
<dbReference type="PANTHER" id="PTHR10336:SF166">
    <property type="entry name" value="1-PHOSPHATIDYLINOSITOL 4,5-BISPHOSPHATE PHOSPHODIESTERASE ETA-2"/>
    <property type="match status" value="1"/>
</dbReference>
<dbReference type="InterPro" id="IPR000909">
    <property type="entry name" value="PLipase_C_PInositol-sp_X_dom"/>
</dbReference>
<reference evidence="2 3" key="1">
    <citation type="submission" date="2019-03" db="EMBL/GenBank/DDBJ databases">
        <title>First draft genome of Liparis tanakae, snailfish: a comprehensive survey of snailfish specific genes.</title>
        <authorList>
            <person name="Kim W."/>
            <person name="Song I."/>
            <person name="Jeong J.-H."/>
            <person name="Kim D."/>
            <person name="Kim S."/>
            <person name="Ryu S."/>
            <person name="Song J.Y."/>
            <person name="Lee S.K."/>
        </authorList>
    </citation>
    <scope>NUCLEOTIDE SEQUENCE [LARGE SCALE GENOMIC DNA]</scope>
    <source>
        <tissue evidence="2">Muscle</tissue>
    </source>
</reference>
<dbReference type="Proteomes" id="UP000314294">
    <property type="component" value="Unassembled WGS sequence"/>
</dbReference>
<evidence type="ECO:0000313" key="3">
    <source>
        <dbReference type="Proteomes" id="UP000314294"/>
    </source>
</evidence>
<dbReference type="OrthoDB" id="269822at2759"/>
<dbReference type="SUPFAM" id="SSF51695">
    <property type="entry name" value="PLC-like phosphodiesterases"/>
    <property type="match status" value="1"/>
</dbReference>
<proteinExistence type="predicted"/>
<gene>
    <name evidence="2" type="primary">Plch2_3</name>
    <name evidence="2" type="ORF">EYF80_042893</name>
</gene>
<organism evidence="2 3">
    <name type="scientific">Liparis tanakae</name>
    <name type="common">Tanaka's snailfish</name>
    <dbReference type="NCBI Taxonomy" id="230148"/>
    <lineage>
        <taxon>Eukaryota</taxon>
        <taxon>Metazoa</taxon>
        <taxon>Chordata</taxon>
        <taxon>Craniata</taxon>
        <taxon>Vertebrata</taxon>
        <taxon>Euteleostomi</taxon>
        <taxon>Actinopterygii</taxon>
        <taxon>Neopterygii</taxon>
        <taxon>Teleostei</taxon>
        <taxon>Neoteleostei</taxon>
        <taxon>Acanthomorphata</taxon>
        <taxon>Eupercaria</taxon>
        <taxon>Perciformes</taxon>
        <taxon>Cottioidei</taxon>
        <taxon>Cottales</taxon>
        <taxon>Liparidae</taxon>
        <taxon>Liparis</taxon>
    </lineage>
</organism>
<dbReference type="GO" id="GO:0004435">
    <property type="term" value="F:phosphatidylinositol-4,5-bisphosphate phospholipase C activity"/>
    <property type="evidence" value="ECO:0007669"/>
    <property type="project" value="TreeGrafter"/>
</dbReference>
<sequence length="180" mass="19675">MEPGTLWFRDHHYKLQPTLKDVGVPLSSRNSNRSYPVILSIENHCSVPQQKKMAQYLTEILGDKLDVSNIKVDESGWLPSPAMLKGKILVKGKKLPSSIDENAEEGDVSDEDSADEMDDDCKLMNGDVCTLFGPFLSFRLCAVVGQMKSPRVSLDPSASSVVPRGFVTSFSLQPAGSGVM</sequence>
<dbReference type="GO" id="GO:0046488">
    <property type="term" value="P:phosphatidylinositol metabolic process"/>
    <property type="evidence" value="ECO:0007669"/>
    <property type="project" value="TreeGrafter"/>
</dbReference>
<dbReference type="AlphaFoldDB" id="A0A4Z2G312"/>
<dbReference type="PANTHER" id="PTHR10336">
    <property type="entry name" value="PHOSPHOINOSITIDE-SPECIFIC PHOSPHOLIPASE C FAMILY PROTEIN"/>
    <property type="match status" value="1"/>
</dbReference>
<accession>A0A4Z2G312</accession>
<dbReference type="GO" id="GO:0048015">
    <property type="term" value="P:phosphatidylinositol-mediated signaling"/>
    <property type="evidence" value="ECO:0007669"/>
    <property type="project" value="TreeGrafter"/>
</dbReference>
<evidence type="ECO:0000313" key="2">
    <source>
        <dbReference type="EMBL" id="TNN46912.1"/>
    </source>
</evidence>
<dbReference type="InterPro" id="IPR001192">
    <property type="entry name" value="PI-PLC_fam"/>
</dbReference>
<dbReference type="Gene3D" id="3.20.20.190">
    <property type="entry name" value="Phosphatidylinositol (PI) phosphodiesterase"/>
    <property type="match status" value="1"/>
</dbReference>
<dbReference type="PROSITE" id="PS50007">
    <property type="entry name" value="PIPLC_X_DOMAIN"/>
    <property type="match status" value="1"/>
</dbReference>
<keyword evidence="3" id="KW-1185">Reference proteome</keyword>
<dbReference type="SMART" id="SM00148">
    <property type="entry name" value="PLCXc"/>
    <property type="match status" value="1"/>
</dbReference>
<evidence type="ECO:0000259" key="1">
    <source>
        <dbReference type="SMART" id="SM00148"/>
    </source>
</evidence>